<evidence type="ECO:0000313" key="4">
    <source>
        <dbReference type="EMBL" id="VFJ95739.1"/>
    </source>
</evidence>
<protein>
    <submittedName>
        <fullName evidence="4">Uncharacterized protein</fullName>
    </submittedName>
</protein>
<feature type="region of interest" description="Disordered" evidence="1">
    <location>
        <begin position="22"/>
        <end position="90"/>
    </location>
</feature>
<dbReference type="AlphaFoldDB" id="A0A450UT87"/>
<name>A0A450UT87_9GAMM</name>
<dbReference type="EMBL" id="CAADFG010000003">
    <property type="protein sequence ID" value="VFJ87436.1"/>
    <property type="molecule type" value="Genomic_DNA"/>
</dbReference>
<reference evidence="4" key="1">
    <citation type="submission" date="2019-02" db="EMBL/GenBank/DDBJ databases">
        <authorList>
            <person name="Gruber-Vodicka R. H."/>
            <person name="Seah K. B. B."/>
        </authorList>
    </citation>
    <scope>NUCLEOTIDE SEQUENCE</scope>
    <source>
        <strain evidence="4">BECK_SA2B12</strain>
        <strain evidence="2">BECK_SA2B15</strain>
        <strain evidence="3">BECK_SA2B20</strain>
    </source>
</reference>
<gene>
    <name evidence="2" type="ORF">BECKH772A_GA0070896_1000320</name>
    <name evidence="3" type="ORF">BECKH772B_GA0070898_1000320</name>
    <name evidence="4" type="ORF">BECKH772C_GA0070978_1000320</name>
</gene>
<sequence length="90" mass="10021">MSFMTKVIRIARKFIDSAIKPMNFVTGPTMNGKGPMGKRPYPITNGPEMRRCPMGTDKADTAQGFRVHGNHGTKLEHEQTLVPRTANSFD</sequence>
<evidence type="ECO:0000313" key="3">
    <source>
        <dbReference type="EMBL" id="VFJ89030.1"/>
    </source>
</evidence>
<evidence type="ECO:0000313" key="2">
    <source>
        <dbReference type="EMBL" id="VFJ87436.1"/>
    </source>
</evidence>
<accession>A0A450UT87</accession>
<organism evidence="4">
    <name type="scientific">Candidatus Kentrum eta</name>
    <dbReference type="NCBI Taxonomy" id="2126337"/>
    <lineage>
        <taxon>Bacteria</taxon>
        <taxon>Pseudomonadati</taxon>
        <taxon>Pseudomonadota</taxon>
        <taxon>Gammaproteobacteria</taxon>
        <taxon>Candidatus Kentrum</taxon>
    </lineage>
</organism>
<proteinExistence type="predicted"/>
<dbReference type="EMBL" id="CAADFJ010000003">
    <property type="protein sequence ID" value="VFJ95739.1"/>
    <property type="molecule type" value="Genomic_DNA"/>
</dbReference>
<dbReference type="EMBL" id="CAADFI010000003">
    <property type="protein sequence ID" value="VFJ89030.1"/>
    <property type="molecule type" value="Genomic_DNA"/>
</dbReference>
<evidence type="ECO:0000256" key="1">
    <source>
        <dbReference type="SAM" id="MobiDB-lite"/>
    </source>
</evidence>